<keyword evidence="2" id="KW-1185">Reference proteome</keyword>
<dbReference type="EMBL" id="CM047750">
    <property type="protein sequence ID" value="KAJ0008376.1"/>
    <property type="molecule type" value="Genomic_DNA"/>
</dbReference>
<protein>
    <submittedName>
        <fullName evidence="1">Uncharacterized protein</fullName>
    </submittedName>
</protein>
<sequence length="367" mass="40328">MAWGPKKWHLVVLVLNLSTIWVVHGVQKVPCYFIFGDSLYDNGNNNNLPTKGRANYPPYGVDFPRGPTGRFTNGRNLADILAQLLGFENFIPAHATSKADQDILKGLNYASGGAGIREETATKTLGAAISMNKQLENHQNIVSRTESILGDKESASKHLSKCIYTVGIGSNDYINNYLLPEFYDTSRQYRPEQYAIALTQQYSQQLKTLYNYGARKIALFGLGPLGCSPGSVAMYGTNGSLCVDYITTDIQLFNSRLKSLVDDLNNDLKDAKFIYIDAYGILGSLLAGIDGFLVNNTPCCEVANLKMHNGVLTCIPSLKPCVTRSLRVFWDGTHPSEAANLYSAARSFTALLTSDAHPFDIRTLAEL</sequence>
<name>A0ACC0X3T8_9ROSI</name>
<reference evidence="2" key="1">
    <citation type="journal article" date="2023" name="G3 (Bethesda)">
        <title>Genome assembly and association tests identify interacting loci associated with vigor, precocity, and sex in interspecific pistachio rootstocks.</title>
        <authorList>
            <person name="Palmer W."/>
            <person name="Jacygrad E."/>
            <person name="Sagayaradj S."/>
            <person name="Cavanaugh K."/>
            <person name="Han R."/>
            <person name="Bertier L."/>
            <person name="Beede B."/>
            <person name="Kafkas S."/>
            <person name="Golino D."/>
            <person name="Preece J."/>
            <person name="Michelmore R."/>
        </authorList>
    </citation>
    <scope>NUCLEOTIDE SEQUENCE [LARGE SCALE GENOMIC DNA]</scope>
</reference>
<comment type="caution">
    <text evidence="1">The sequence shown here is derived from an EMBL/GenBank/DDBJ whole genome shotgun (WGS) entry which is preliminary data.</text>
</comment>
<accession>A0ACC0X3T8</accession>
<organism evidence="1 2">
    <name type="scientific">Pistacia integerrima</name>
    <dbReference type="NCBI Taxonomy" id="434235"/>
    <lineage>
        <taxon>Eukaryota</taxon>
        <taxon>Viridiplantae</taxon>
        <taxon>Streptophyta</taxon>
        <taxon>Embryophyta</taxon>
        <taxon>Tracheophyta</taxon>
        <taxon>Spermatophyta</taxon>
        <taxon>Magnoliopsida</taxon>
        <taxon>eudicotyledons</taxon>
        <taxon>Gunneridae</taxon>
        <taxon>Pentapetalae</taxon>
        <taxon>rosids</taxon>
        <taxon>malvids</taxon>
        <taxon>Sapindales</taxon>
        <taxon>Anacardiaceae</taxon>
        <taxon>Pistacia</taxon>
    </lineage>
</organism>
<dbReference type="Proteomes" id="UP001163603">
    <property type="component" value="Chromosome 15"/>
</dbReference>
<evidence type="ECO:0000313" key="1">
    <source>
        <dbReference type="EMBL" id="KAJ0008376.1"/>
    </source>
</evidence>
<proteinExistence type="predicted"/>
<evidence type="ECO:0000313" key="2">
    <source>
        <dbReference type="Proteomes" id="UP001163603"/>
    </source>
</evidence>
<gene>
    <name evidence="1" type="ORF">Pint_30587</name>
</gene>